<keyword evidence="5" id="KW-0479">Metal-binding</keyword>
<feature type="compositionally biased region" description="Low complexity" evidence="7">
    <location>
        <begin position="463"/>
        <end position="475"/>
    </location>
</feature>
<dbReference type="GO" id="GO:0003723">
    <property type="term" value="F:RNA binding"/>
    <property type="evidence" value="ECO:0007669"/>
    <property type="project" value="UniProtKB-UniRule"/>
</dbReference>
<sequence>MAEPGRTVRVSGLPTDIEDDKLKDQLLIHFLRARNGGGEIDSVIIVKATPASALITFEDSRVAQSVIHHGQHTLDINGKKYQLAVAEHHERLDPDQVVPQLSATVRYRQLPGGIMAVTNVCKNHRDIDVNYVATEDSCILSGAYSKVQAILSQLLGHQQSSEAAGSKTTSEAASGVSKQQKPPPPDPERQRTKPNKHKEKNHMDKPPVEHNSSSDTDLPPDGYDWKDTGQTGSAAEPSTSVEDFSLILDADMYQYLKKNCQEELQSILTQYDVDVADTTTQGVTTLFLHAAADGKKRLGVNEQERLKMAKNKIGAFYQEKESKIRRAQVPKDILPSRAELKRIIETICISHPEVLLNEDDQNIYLIGSSSDVSDARQVLLLDHSKVKDKKVGGASEFPLYASGWSTLAAKESIPLTTSSIGGFLDEKTDRLLRPDADDRRAEGAGQYKIAARFRGLGSAALGSRTSDFTSRTKSSTSRHSRSGPMLGHDVLSDSPKISGEAVSRAAAQNTGGDILFKGEYALPSFASLSSKTSLNPEVMDVRPRTSTSPVSTAQTSWSGSAEISPAGSGATLKRANSFSGVSQKKAQVTDHRSEESPSKSSVRPRRSSSFSSQTQKVQTAELTVYSVIWQHIKEAYKPLIDDLTSDVQMTERPLEGNRDVTLSIRGATSSKVESCQQALQRLIDSVNLDFSVQELSLSELGIAEPTDETLLACFLEIRSRFKKVTIQTFKDKMYFLGPVKMCTQVCASLRKVFSGDLRQSSAQYHSYSLSTSQENVLPSVQNNKDQNTSPYLNAMSQAIPESKMGKANGTYQNEEWQTTYSNDFCDKGPVNGFISPSSVKKDHVIKEKVKITDTGGKDWKKTNYSSENYSSLNVVKSATPWVETEGAVYTTQVDHVGREPANNQSPREECRSGQEGSAALCLLCEANLPSVKTKCGVAMCSKCQKSKHNKCRVCNETEHKLEQKPPGIHGHMSQSKLSISLPGYNKFSTIKITYHIPDGIQGEGHPFPGKPFQGGVFEAFLPDSKDTRKLLPRLERAFRRGLTFTVTGKDAEARINWDCIPHKTSVQGGKSKNGYPDATYLKRLSEVLTQQGIEE</sequence>
<dbReference type="Gene3D" id="3.30.390.130">
    <property type="match status" value="1"/>
</dbReference>
<dbReference type="EC" id="2.3.2.27" evidence="3"/>
<evidence type="ECO:0000256" key="5">
    <source>
        <dbReference type="ARBA" id="ARBA00022723"/>
    </source>
</evidence>
<dbReference type="Pfam" id="PF23085">
    <property type="entry name" value="RRM_PARP14_3"/>
    <property type="match status" value="1"/>
</dbReference>
<organism evidence="9 10">
    <name type="scientific">Salarias fasciatus</name>
    <name type="common">Jewelled blenny</name>
    <name type="synonym">Blennius fasciatus</name>
    <dbReference type="NCBI Taxonomy" id="181472"/>
    <lineage>
        <taxon>Eukaryota</taxon>
        <taxon>Metazoa</taxon>
        <taxon>Chordata</taxon>
        <taxon>Craniata</taxon>
        <taxon>Vertebrata</taxon>
        <taxon>Euteleostomi</taxon>
        <taxon>Actinopterygii</taxon>
        <taxon>Neopterygii</taxon>
        <taxon>Teleostei</taxon>
        <taxon>Neoteleostei</taxon>
        <taxon>Acanthomorphata</taxon>
        <taxon>Ovalentaria</taxon>
        <taxon>Blenniimorphae</taxon>
        <taxon>Blenniiformes</taxon>
        <taxon>Blennioidei</taxon>
        <taxon>Blenniidae</taxon>
        <taxon>Salariinae</taxon>
        <taxon>Salarias</taxon>
    </lineage>
</organism>
<name>A0A672H1X4_SALFA</name>
<dbReference type="GO" id="GO:0016567">
    <property type="term" value="P:protein ubiquitination"/>
    <property type="evidence" value="ECO:0007669"/>
    <property type="project" value="UniProtKB-UniPathway"/>
</dbReference>
<feature type="region of interest" description="Disordered" evidence="7">
    <location>
        <begin position="463"/>
        <end position="495"/>
    </location>
</feature>
<feature type="compositionally biased region" description="Polar residues" evidence="7">
    <location>
        <begin position="574"/>
        <end position="586"/>
    </location>
</feature>
<evidence type="ECO:0000256" key="1">
    <source>
        <dbReference type="ARBA" id="ARBA00000900"/>
    </source>
</evidence>
<protein>
    <recommendedName>
        <fullName evidence="3">RING-type E3 ubiquitin transferase</fullName>
        <ecNumber evidence="3">2.3.2.27</ecNumber>
    </recommendedName>
</protein>
<dbReference type="InterPro" id="IPR035979">
    <property type="entry name" value="RBD_domain_sf"/>
</dbReference>
<reference evidence="9" key="1">
    <citation type="submission" date="2019-06" db="EMBL/GenBank/DDBJ databases">
        <authorList>
            <consortium name="Wellcome Sanger Institute Data Sharing"/>
        </authorList>
    </citation>
    <scope>NUCLEOTIDE SEQUENCE [LARGE SCALE GENOMIC DNA]</scope>
</reference>
<comment type="pathway">
    <text evidence="2">Protein modification; protein ubiquitination.</text>
</comment>
<evidence type="ECO:0000256" key="3">
    <source>
        <dbReference type="ARBA" id="ARBA00012483"/>
    </source>
</evidence>
<dbReference type="GO" id="GO:0046872">
    <property type="term" value="F:metal ion binding"/>
    <property type="evidence" value="ECO:0007669"/>
    <property type="project" value="UniProtKB-KW"/>
</dbReference>
<feature type="region of interest" description="Disordered" evidence="7">
    <location>
        <begin position="537"/>
        <end position="614"/>
    </location>
</feature>
<dbReference type="PROSITE" id="PS50102">
    <property type="entry name" value="RRM"/>
    <property type="match status" value="1"/>
</dbReference>
<dbReference type="InterPro" id="IPR039398">
    <property type="entry name" value="Deltex_fam"/>
</dbReference>
<feature type="compositionally biased region" description="Basic and acidic residues" evidence="7">
    <location>
        <begin position="587"/>
        <end position="597"/>
    </location>
</feature>
<dbReference type="Gene3D" id="3.30.70.330">
    <property type="match status" value="1"/>
</dbReference>
<feature type="compositionally biased region" description="Polar residues" evidence="7">
    <location>
        <begin position="544"/>
        <end position="561"/>
    </location>
</feature>
<dbReference type="InterPro" id="IPR000504">
    <property type="entry name" value="RRM_dom"/>
</dbReference>
<dbReference type="Pfam" id="PF18102">
    <property type="entry name" value="DTC"/>
    <property type="match status" value="1"/>
</dbReference>
<feature type="region of interest" description="Disordered" evidence="7">
    <location>
        <begin position="161"/>
        <end position="238"/>
    </location>
</feature>
<proteinExistence type="predicted"/>
<feature type="compositionally biased region" description="Polar residues" evidence="7">
    <location>
        <begin position="228"/>
        <end position="238"/>
    </location>
</feature>
<reference evidence="9" key="3">
    <citation type="submission" date="2025-09" db="UniProtKB">
        <authorList>
            <consortium name="Ensembl"/>
        </authorList>
    </citation>
    <scope>IDENTIFICATION</scope>
</reference>
<evidence type="ECO:0000313" key="9">
    <source>
        <dbReference type="Ensembl" id="ENSSFAP00005019514.1"/>
    </source>
</evidence>
<evidence type="ECO:0000256" key="2">
    <source>
        <dbReference type="ARBA" id="ARBA00004906"/>
    </source>
</evidence>
<dbReference type="UniPathway" id="UPA00143"/>
<dbReference type="InParanoid" id="A0A672H1X4"/>
<reference evidence="9" key="2">
    <citation type="submission" date="2025-08" db="UniProtKB">
        <authorList>
            <consortium name="Ensembl"/>
        </authorList>
    </citation>
    <scope>IDENTIFICATION</scope>
</reference>
<dbReference type="InterPro" id="IPR039396">
    <property type="entry name" value="Deltex_C"/>
</dbReference>
<dbReference type="GO" id="GO:0007219">
    <property type="term" value="P:Notch signaling pathway"/>
    <property type="evidence" value="ECO:0007669"/>
    <property type="project" value="InterPro"/>
</dbReference>
<comment type="catalytic activity">
    <reaction evidence="1">
        <text>S-ubiquitinyl-[E2 ubiquitin-conjugating enzyme]-L-cysteine + [acceptor protein]-L-lysine = [E2 ubiquitin-conjugating enzyme]-L-cysteine + N(6)-ubiquitinyl-[acceptor protein]-L-lysine.</text>
        <dbReference type="EC" id="2.3.2.27"/>
    </reaction>
</comment>
<dbReference type="AlphaFoldDB" id="A0A672H1X4"/>
<dbReference type="InterPro" id="IPR039399">
    <property type="entry name" value="Deltex_C_sf"/>
</dbReference>
<evidence type="ECO:0000256" key="4">
    <source>
        <dbReference type="ARBA" id="ARBA00022679"/>
    </source>
</evidence>
<evidence type="ECO:0000256" key="6">
    <source>
        <dbReference type="PROSITE-ProRule" id="PRU00176"/>
    </source>
</evidence>
<keyword evidence="4" id="KW-0808">Transferase</keyword>
<feature type="domain" description="RRM" evidence="8">
    <location>
        <begin position="6"/>
        <end position="88"/>
    </location>
</feature>
<dbReference type="OMA" id="QRTKCGA"/>
<keyword evidence="10" id="KW-1185">Reference proteome</keyword>
<evidence type="ECO:0000259" key="8">
    <source>
        <dbReference type="PROSITE" id="PS50102"/>
    </source>
</evidence>
<dbReference type="SUPFAM" id="SSF54928">
    <property type="entry name" value="RNA-binding domain, RBD"/>
    <property type="match status" value="1"/>
</dbReference>
<accession>A0A672H1X4</accession>
<dbReference type="Ensembl" id="ENSSFAT00005020297.1">
    <property type="protein sequence ID" value="ENSSFAP00005019514.1"/>
    <property type="gene ID" value="ENSSFAG00005010215.1"/>
</dbReference>
<dbReference type="Proteomes" id="UP000472267">
    <property type="component" value="Chromosome 4"/>
</dbReference>
<dbReference type="InterPro" id="IPR012677">
    <property type="entry name" value="Nucleotide-bd_a/b_plait_sf"/>
</dbReference>
<keyword evidence="6" id="KW-0694">RNA-binding</keyword>
<dbReference type="PANTHER" id="PTHR12622">
    <property type="entry name" value="DELTEX-RELATED"/>
    <property type="match status" value="1"/>
</dbReference>
<dbReference type="GO" id="GO:0061630">
    <property type="term" value="F:ubiquitin protein ligase activity"/>
    <property type="evidence" value="ECO:0007669"/>
    <property type="project" value="UniProtKB-EC"/>
</dbReference>
<evidence type="ECO:0000313" key="10">
    <source>
        <dbReference type="Proteomes" id="UP000472267"/>
    </source>
</evidence>
<evidence type="ECO:0000256" key="7">
    <source>
        <dbReference type="SAM" id="MobiDB-lite"/>
    </source>
</evidence>
<feature type="compositionally biased region" description="Polar residues" evidence="7">
    <location>
        <begin position="161"/>
        <end position="180"/>
    </location>
</feature>